<reference evidence="1" key="1">
    <citation type="journal article" date="2021" name="Proc. Natl. Acad. Sci. U.S.A.">
        <title>A Catalog of Tens of Thousands of Viruses from Human Metagenomes Reveals Hidden Associations with Chronic Diseases.</title>
        <authorList>
            <person name="Tisza M.J."/>
            <person name="Buck C.B."/>
        </authorList>
    </citation>
    <scope>NUCLEOTIDE SEQUENCE</scope>
    <source>
        <strain evidence="1">CttsA2</strain>
    </source>
</reference>
<accession>A0A8S5N9Y1</accession>
<evidence type="ECO:0000313" key="1">
    <source>
        <dbReference type="EMBL" id="DAD91064.1"/>
    </source>
</evidence>
<name>A0A8S5N9Y1_9CAUD</name>
<organism evidence="1">
    <name type="scientific">Siphoviridae sp. cttsA2</name>
    <dbReference type="NCBI Taxonomy" id="2826497"/>
    <lineage>
        <taxon>Viruses</taxon>
        <taxon>Duplodnaviria</taxon>
        <taxon>Heunggongvirae</taxon>
        <taxon>Uroviricota</taxon>
        <taxon>Caudoviricetes</taxon>
    </lineage>
</organism>
<protein>
    <submittedName>
        <fullName evidence="1">Prolyl-tRNA synthetase</fullName>
    </submittedName>
</protein>
<dbReference type="EMBL" id="BK015102">
    <property type="protein sequence ID" value="DAD91064.1"/>
    <property type="molecule type" value="Genomic_DNA"/>
</dbReference>
<proteinExistence type="predicted"/>
<sequence>MNRLQPRFNAGLFYTQISPRISRALHTEPFRMSLEDTGWLSVPFCGPDSCETRFITKR</sequence>